<sequence>MTYNKNKLKLVGATLFGAGIGAILGILAYTHNWLG</sequence>
<comment type="caution">
    <text evidence="2">The sequence shown here is derived from an EMBL/GenBank/DDBJ whole genome shotgun (WGS) entry which is preliminary data.</text>
</comment>
<keyword evidence="1" id="KW-0472">Membrane</keyword>
<reference evidence="2" key="1">
    <citation type="submission" date="2020-08" db="EMBL/GenBank/DDBJ databases">
        <title>Functional genomics of gut bacteria from endangered species of beetles.</title>
        <authorList>
            <person name="Carlos-Shanley C."/>
        </authorList>
    </citation>
    <scope>NUCLEOTIDE SEQUENCE [LARGE SCALE GENOMIC DNA]</scope>
    <source>
        <strain evidence="2">S00060</strain>
    </source>
</reference>
<accession>A0A7W3NGS7</accession>
<evidence type="ECO:0000256" key="1">
    <source>
        <dbReference type="SAM" id="Phobius"/>
    </source>
</evidence>
<keyword evidence="1" id="KW-1133">Transmembrane helix</keyword>
<evidence type="ECO:0000313" key="2">
    <source>
        <dbReference type="EMBL" id="MBA9042735.1"/>
    </source>
</evidence>
<gene>
    <name evidence="2" type="ORF">HNP21_005873</name>
</gene>
<name>A0A7W3NGS7_PRIAR</name>
<dbReference type="Proteomes" id="UP000543174">
    <property type="component" value="Unassembled WGS sequence"/>
</dbReference>
<proteinExistence type="predicted"/>
<feature type="transmembrane region" description="Helical" evidence="1">
    <location>
        <begin position="12"/>
        <end position="30"/>
    </location>
</feature>
<dbReference type="AlphaFoldDB" id="A0A7W3NGS7"/>
<dbReference type="EMBL" id="JACJHT010000016">
    <property type="protein sequence ID" value="MBA9042735.1"/>
    <property type="molecule type" value="Genomic_DNA"/>
</dbReference>
<keyword evidence="3" id="KW-1185">Reference proteome</keyword>
<keyword evidence="1" id="KW-0812">Transmembrane</keyword>
<evidence type="ECO:0000313" key="3">
    <source>
        <dbReference type="Proteomes" id="UP000543174"/>
    </source>
</evidence>
<protein>
    <submittedName>
        <fullName evidence="2">F0F1-type ATP synthase assembly protein I</fullName>
    </submittedName>
</protein>
<organism evidence="2 3">
    <name type="scientific">Priestia aryabhattai</name>
    <name type="common">Bacillus aryabhattai</name>
    <dbReference type="NCBI Taxonomy" id="412384"/>
    <lineage>
        <taxon>Bacteria</taxon>
        <taxon>Bacillati</taxon>
        <taxon>Bacillota</taxon>
        <taxon>Bacilli</taxon>
        <taxon>Bacillales</taxon>
        <taxon>Bacillaceae</taxon>
        <taxon>Priestia</taxon>
    </lineage>
</organism>